<reference evidence="1" key="1">
    <citation type="submission" date="2019-11" db="EMBL/GenBank/DDBJ databases">
        <title>Nori genome reveals adaptations in red seaweeds to the harsh intertidal environment.</title>
        <authorList>
            <person name="Wang D."/>
            <person name="Mao Y."/>
        </authorList>
    </citation>
    <scope>NUCLEOTIDE SEQUENCE</scope>
    <source>
        <tissue evidence="1">Gametophyte</tissue>
    </source>
</reference>
<gene>
    <name evidence="1" type="ORF">I4F81_012617</name>
</gene>
<keyword evidence="2" id="KW-1185">Reference proteome</keyword>
<name>A0ACC3CJK6_PYRYE</name>
<evidence type="ECO:0000313" key="1">
    <source>
        <dbReference type="EMBL" id="KAK1870155.1"/>
    </source>
</evidence>
<sequence length="871" mass="86895">MAAFGSAPAGLHHLPSLACDTAGPITADGRRGWWLLAPAAGDGGNGSGDDGGSGGVQLRRRLIPAGTGSCASPVEQVGVFGGAAAPDADGGTGGGGGGGAATPRPSPDGGRRVEGGGAGAPTEGGGAPGGDDPEGALVPTTPVRRTAFAARLATFLDHPISGRFLTDLRWVPLPRDDGGGAAGGGGPGGRRGAAAGPLVHGPTAARLLTYTYNTLAGAVARTSGAFDVLGVSRVTVGVCLRNDCADASAVALAAAQGRDMAGQLPLLTVAGDTAAPPPRPDLGGGIPTPPPPPSHHQTVSMVDDDVLSLGRAVLADPAWLGVVPIPAPTDDAAETPAASPASPAASGDGGGGGGSGSPWKLMAQVALNVGADDNGLCGGNSEGCGALDSRDPGGPPPPPPQRGPTGTYALGMAATDASRAWLPSIAAVLCHPPAASFVRSRRETLCGGAPLPRARGGADDAAAAAAEAPIRGPPTGPPPRAEGVEVAPLTGAAASARANARRSEWLIAPRSPGVDEIPLLAVCPPLDVELVTEPARSVGRPAWVAARGGREVNPRSPAERALAAATVPCTWNVSAVLPHEAELPETVLVAVSSSVRRTHLAAVEEDLRRLSVSYDSRAFAEAPPPDPATVGSIVLALIVLVPEAIALLTVYLSAPVVTRREAGVVALVFAAGLVSTGGIVSLAATEVAGAAWRASSVRDGVRLDLGRNASRWGADRYDAFVERGNSLAGVAVYHTQTLVVVARTGYHPARMVGLAAASVGVYLALSGVMGALVVRSIRRRHWRRRLLPPPLDAATAAAGDAPPEKGEGWEWEWGGDSTAVAAPAGKPQSAAAAALGRLWRRRPDGPPRAPGGEASEGWLPGDDEPPAGALK</sequence>
<dbReference type="EMBL" id="CM020620">
    <property type="protein sequence ID" value="KAK1870155.1"/>
    <property type="molecule type" value="Genomic_DNA"/>
</dbReference>
<evidence type="ECO:0000313" key="2">
    <source>
        <dbReference type="Proteomes" id="UP000798662"/>
    </source>
</evidence>
<protein>
    <submittedName>
        <fullName evidence="1">Uncharacterized protein</fullName>
    </submittedName>
</protein>
<comment type="caution">
    <text evidence="1">The sequence shown here is derived from an EMBL/GenBank/DDBJ whole genome shotgun (WGS) entry which is preliminary data.</text>
</comment>
<accession>A0ACC3CJK6</accession>
<dbReference type="Proteomes" id="UP000798662">
    <property type="component" value="Chromosome 3"/>
</dbReference>
<organism evidence="1 2">
    <name type="scientific">Pyropia yezoensis</name>
    <name type="common">Susabi-nori</name>
    <name type="synonym">Porphyra yezoensis</name>
    <dbReference type="NCBI Taxonomy" id="2788"/>
    <lineage>
        <taxon>Eukaryota</taxon>
        <taxon>Rhodophyta</taxon>
        <taxon>Bangiophyceae</taxon>
        <taxon>Bangiales</taxon>
        <taxon>Bangiaceae</taxon>
        <taxon>Pyropia</taxon>
    </lineage>
</organism>
<proteinExistence type="predicted"/>